<reference evidence="1" key="2">
    <citation type="journal article" date="2015" name="Data Brief">
        <title>Shoot transcriptome of the giant reed, Arundo donax.</title>
        <authorList>
            <person name="Barrero R.A."/>
            <person name="Guerrero F.D."/>
            <person name="Moolhuijzen P."/>
            <person name="Goolsby J.A."/>
            <person name="Tidwell J."/>
            <person name="Bellgard S.E."/>
            <person name="Bellgard M.I."/>
        </authorList>
    </citation>
    <scope>NUCLEOTIDE SEQUENCE</scope>
    <source>
        <tissue evidence="1">Shoot tissue taken approximately 20 cm above the soil surface</tissue>
    </source>
</reference>
<organism evidence="1">
    <name type="scientific">Arundo donax</name>
    <name type="common">Giant reed</name>
    <name type="synonym">Donax arundinaceus</name>
    <dbReference type="NCBI Taxonomy" id="35708"/>
    <lineage>
        <taxon>Eukaryota</taxon>
        <taxon>Viridiplantae</taxon>
        <taxon>Streptophyta</taxon>
        <taxon>Embryophyta</taxon>
        <taxon>Tracheophyta</taxon>
        <taxon>Spermatophyta</taxon>
        <taxon>Magnoliopsida</taxon>
        <taxon>Liliopsida</taxon>
        <taxon>Poales</taxon>
        <taxon>Poaceae</taxon>
        <taxon>PACMAD clade</taxon>
        <taxon>Arundinoideae</taxon>
        <taxon>Arundineae</taxon>
        <taxon>Arundo</taxon>
    </lineage>
</organism>
<dbReference type="EMBL" id="GBRH01263583">
    <property type="protein sequence ID" value="JAD34312.1"/>
    <property type="molecule type" value="Transcribed_RNA"/>
</dbReference>
<protein>
    <submittedName>
        <fullName evidence="1">Uncharacterized protein</fullName>
    </submittedName>
</protein>
<evidence type="ECO:0000313" key="1">
    <source>
        <dbReference type="EMBL" id="JAD34312.1"/>
    </source>
</evidence>
<dbReference type="AlphaFoldDB" id="A0A0A8ZHF2"/>
<accession>A0A0A8ZHF2</accession>
<sequence>MRFCTICRLVFLLQFVICYLHYIPSVPLHSFTYPYLNLLLSTSYHVPHPLTLLNV</sequence>
<name>A0A0A8ZHF2_ARUDO</name>
<reference evidence="1" key="1">
    <citation type="submission" date="2014-09" db="EMBL/GenBank/DDBJ databases">
        <authorList>
            <person name="Magalhaes I.L.F."/>
            <person name="Oliveira U."/>
            <person name="Santos F.R."/>
            <person name="Vidigal T.H.D.A."/>
            <person name="Brescovit A.D."/>
            <person name="Santos A.J."/>
        </authorList>
    </citation>
    <scope>NUCLEOTIDE SEQUENCE</scope>
    <source>
        <tissue evidence="1">Shoot tissue taken approximately 20 cm above the soil surface</tissue>
    </source>
</reference>
<proteinExistence type="predicted"/>